<keyword evidence="5 8" id="KW-0326">Glycosidase</keyword>
<feature type="domain" description="PA14" evidence="7">
    <location>
        <begin position="645"/>
        <end position="787"/>
    </location>
</feature>
<dbReference type="PATRIC" id="fig|1433126.3.peg.1999"/>
<comment type="catalytic activity">
    <reaction evidence="1">
        <text>Hydrolysis of terminal non-reducing N-acetyl-D-hexosamine residues in N-acetyl-beta-D-hexosaminides.</text>
        <dbReference type="EC" id="3.2.1.52"/>
    </reaction>
</comment>
<organism evidence="8 9">
    <name type="scientific">Mucinivorans hirudinis</name>
    <dbReference type="NCBI Taxonomy" id="1433126"/>
    <lineage>
        <taxon>Bacteria</taxon>
        <taxon>Pseudomonadati</taxon>
        <taxon>Bacteroidota</taxon>
        <taxon>Bacteroidia</taxon>
        <taxon>Bacteroidales</taxon>
        <taxon>Rikenellaceae</taxon>
        <taxon>Mucinivorans</taxon>
    </lineage>
</organism>
<evidence type="ECO:0000256" key="2">
    <source>
        <dbReference type="ARBA" id="ARBA00006285"/>
    </source>
</evidence>
<dbReference type="Pfam" id="PF13287">
    <property type="entry name" value="Fn3_assoc"/>
    <property type="match status" value="1"/>
</dbReference>
<dbReference type="SMART" id="SM00758">
    <property type="entry name" value="PA14"/>
    <property type="match status" value="1"/>
</dbReference>
<dbReference type="AlphaFoldDB" id="A0A060RDT4"/>
<evidence type="ECO:0000313" key="9">
    <source>
        <dbReference type="Proteomes" id="UP000027616"/>
    </source>
</evidence>
<dbReference type="InterPro" id="IPR025705">
    <property type="entry name" value="Beta_hexosaminidase_sua/sub"/>
</dbReference>
<dbReference type="EC" id="3.2.1.52" evidence="3"/>
<gene>
    <name evidence="8" type="ORF">BN938_2026</name>
</gene>
<dbReference type="GO" id="GO:0004563">
    <property type="term" value="F:beta-N-acetylhexosaminidase activity"/>
    <property type="evidence" value="ECO:0007669"/>
    <property type="project" value="UniProtKB-EC"/>
</dbReference>
<dbReference type="InterPro" id="IPR017853">
    <property type="entry name" value="GH"/>
</dbReference>
<feature type="active site" description="Proton donor" evidence="6">
    <location>
        <position position="330"/>
    </location>
</feature>
<evidence type="ECO:0000256" key="3">
    <source>
        <dbReference type="ARBA" id="ARBA00012663"/>
    </source>
</evidence>
<protein>
    <recommendedName>
        <fullName evidence="3">beta-N-acetylhexosaminidase</fullName>
        <ecNumber evidence="3">3.2.1.52</ecNumber>
    </recommendedName>
</protein>
<name>A0A060RDT4_9BACT</name>
<dbReference type="InterPro" id="IPR015883">
    <property type="entry name" value="Glyco_hydro_20_cat"/>
</dbReference>
<dbReference type="SUPFAM" id="SSF55545">
    <property type="entry name" value="beta-N-acetylhexosaminidase-like domain"/>
    <property type="match status" value="1"/>
</dbReference>
<evidence type="ECO:0000256" key="4">
    <source>
        <dbReference type="ARBA" id="ARBA00022801"/>
    </source>
</evidence>
<dbReference type="Pfam" id="PF00728">
    <property type="entry name" value="Glyco_hydro_20"/>
    <property type="match status" value="1"/>
</dbReference>
<dbReference type="GO" id="GO:0005975">
    <property type="term" value="P:carbohydrate metabolic process"/>
    <property type="evidence" value="ECO:0007669"/>
    <property type="project" value="InterPro"/>
</dbReference>
<dbReference type="HOGENOM" id="CLU_007082_5_0_10"/>
<dbReference type="SUPFAM" id="SSF51445">
    <property type="entry name" value="(Trans)glycosidases"/>
    <property type="match status" value="1"/>
</dbReference>
<dbReference type="InterPro" id="IPR011658">
    <property type="entry name" value="PA14_dom"/>
</dbReference>
<dbReference type="PANTHER" id="PTHR22600">
    <property type="entry name" value="BETA-HEXOSAMINIDASE"/>
    <property type="match status" value="1"/>
</dbReference>
<dbReference type="GO" id="GO:0016020">
    <property type="term" value="C:membrane"/>
    <property type="evidence" value="ECO:0007669"/>
    <property type="project" value="TreeGrafter"/>
</dbReference>
<evidence type="ECO:0000256" key="1">
    <source>
        <dbReference type="ARBA" id="ARBA00001231"/>
    </source>
</evidence>
<proteinExistence type="inferred from homology"/>
<dbReference type="PROSITE" id="PS51257">
    <property type="entry name" value="PROKAR_LIPOPROTEIN"/>
    <property type="match status" value="1"/>
</dbReference>
<dbReference type="KEGG" id="rbc:BN938_2026"/>
<dbReference type="Proteomes" id="UP000027616">
    <property type="component" value="Chromosome I"/>
</dbReference>
<dbReference type="EMBL" id="HG934468">
    <property type="protein sequence ID" value="CDN32099.1"/>
    <property type="molecule type" value="Genomic_DNA"/>
</dbReference>
<accession>A0A060RDT4</accession>
<dbReference type="GO" id="GO:0030203">
    <property type="term" value="P:glycosaminoglycan metabolic process"/>
    <property type="evidence" value="ECO:0007669"/>
    <property type="project" value="TreeGrafter"/>
</dbReference>
<evidence type="ECO:0000313" key="8">
    <source>
        <dbReference type="EMBL" id="CDN32099.1"/>
    </source>
</evidence>
<dbReference type="InterPro" id="IPR026876">
    <property type="entry name" value="Fn3_assoc_repeat"/>
</dbReference>
<dbReference type="Pfam" id="PF07691">
    <property type="entry name" value="PA14"/>
    <property type="match status" value="1"/>
</dbReference>
<evidence type="ECO:0000256" key="6">
    <source>
        <dbReference type="PIRSR" id="PIRSR625705-1"/>
    </source>
</evidence>
<dbReference type="Gene3D" id="3.30.379.10">
    <property type="entry name" value="Chitobiase/beta-hexosaminidase domain 2-like"/>
    <property type="match status" value="1"/>
</dbReference>
<keyword evidence="4 8" id="KW-0378">Hydrolase</keyword>
<comment type="similarity">
    <text evidence="2">Belongs to the glycosyl hydrolase 20 family.</text>
</comment>
<dbReference type="InterPro" id="IPR015882">
    <property type="entry name" value="HEX_bac_N"/>
</dbReference>
<sequence length="792" mass="88414">MMKKLLTIFSLAALIVSCGKSEQKAYNRGINIIPVPAEMTITDTTATFNLSSSTSIGVNSPDFQVPAEYLAAKIKAATGFDVKVGDAGNISLELNTRVPVNNEGYLLTSTKDGVTIQARTPEGAFYGVQTLLQLLPAEIESAELVKNVAWEIPLVEIKDEPRFAYRGYMLDVCRHFATVEEVKRQLDVLAMFKINQFHWHLTEDQGWRIEIKKYPRLTETGSVRTEGDGKQYGPFFYTQEQIKEVVAYAAKLYIDVVPEIEFPGHALAALTAYPEYSCTGGPFKQPRIIWGVEEDVYCVGNEKTFEFVEDVLSEVADLFPSKYFHIGGDECPKVRWKVCPKCQALAKSLGIKEKTDSLGVKHSVEEQLQSYAIQRAEKFLASKGKRMIGWDEILEGGLAEGAIVMSWRGEEGGIAAANANHQVIMTPGSGGLYVDHYQGAPEVEPAQIGGLATLEKTYAYNPIPKNLPEDKAQYILGAQCNMWTEYCTDASLMEYMAFPRIIALAEATWSKPSRKDWTDFSRRINNAYARLDFHNINYHIPMPEGILTQNVVFVGDSTVLEFTNTRNLPMVYTLDGSEPNGNSMVYTTPIVVTENTEVKIATLMQTGKTSRVRSIPVHKQTLAPAVAPTPNPEYENIARVEGLKPGEGSVLRIAEGLFPTESEYSKAQFGAPKAVKQFWGEGSEHKAYDMNNPSLAVYEGYIELPEDGVYTFAADMDELWIDNERVIHNPTMSRHYRKKAQKALAAGKHSYKIVFNNMIKDGWPNGWNEIGFRYKLPSGGNFQKVKPEQLTY</sequence>
<dbReference type="eggNOG" id="COG3525">
    <property type="taxonomic scope" value="Bacteria"/>
</dbReference>
<dbReference type="PANTHER" id="PTHR22600:SF57">
    <property type="entry name" value="BETA-N-ACETYLHEXOSAMINIDASE"/>
    <property type="match status" value="1"/>
</dbReference>
<evidence type="ECO:0000256" key="5">
    <source>
        <dbReference type="ARBA" id="ARBA00023295"/>
    </source>
</evidence>
<dbReference type="STRING" id="1433126.BN938_2026"/>
<dbReference type="Gene3D" id="3.20.20.80">
    <property type="entry name" value="Glycosidases"/>
    <property type="match status" value="1"/>
</dbReference>
<dbReference type="InterPro" id="IPR029018">
    <property type="entry name" value="Hex-like_dom2"/>
</dbReference>
<dbReference type="Pfam" id="PF02838">
    <property type="entry name" value="Glyco_hydro_20b"/>
    <property type="match status" value="1"/>
</dbReference>
<dbReference type="PRINTS" id="PR00738">
    <property type="entry name" value="GLHYDRLASE20"/>
</dbReference>
<keyword evidence="9" id="KW-1185">Reference proteome</keyword>
<dbReference type="CDD" id="cd06563">
    <property type="entry name" value="GH20_chitobiase-like"/>
    <property type="match status" value="1"/>
</dbReference>
<reference evidence="8 9" key="1">
    <citation type="journal article" date="2015" name="Genome Announc.">
        <title>Complete Genome Sequence of the Novel Leech Symbiont Mucinivorans hirudinis M3T.</title>
        <authorList>
            <person name="Nelson M.C."/>
            <person name="Bomar L."/>
            <person name="Graf J."/>
        </authorList>
    </citation>
    <scope>NUCLEOTIDE SEQUENCE [LARGE SCALE GENOMIC DNA]</scope>
    <source>
        <strain evidence="9">M3</strain>
    </source>
</reference>
<dbReference type="SUPFAM" id="SSF56988">
    <property type="entry name" value="Anthrax protective antigen"/>
    <property type="match status" value="1"/>
</dbReference>
<evidence type="ECO:0000259" key="7">
    <source>
        <dbReference type="SMART" id="SM00758"/>
    </source>
</evidence>